<name>A0A199XTF8_9FLAO</name>
<gene>
    <name evidence="1" type="ORF">FLB_07780</name>
</gene>
<evidence type="ECO:0000313" key="2">
    <source>
        <dbReference type="Proteomes" id="UP000093807"/>
    </source>
</evidence>
<dbReference type="AlphaFoldDB" id="A0A199XTF8"/>
<dbReference type="InterPro" id="IPR053722">
    <property type="entry name" value="Curli_assembly_CsgC/AgfC"/>
</dbReference>
<evidence type="ECO:0008006" key="3">
    <source>
        <dbReference type="Google" id="ProtNLM"/>
    </source>
</evidence>
<dbReference type="PATRIC" id="fig|29536.5.peg.805"/>
<evidence type="ECO:0000313" key="1">
    <source>
        <dbReference type="EMBL" id="OAZ04930.1"/>
    </source>
</evidence>
<keyword evidence="2" id="KW-1185">Reference proteome</keyword>
<accession>A0A199XTF8</accession>
<protein>
    <recommendedName>
        <fullName evidence="3">Curli assembly protein CsgC</fullName>
    </recommendedName>
</protein>
<dbReference type="RefSeq" id="WP_064714637.1">
    <property type="nucleotide sequence ID" value="NZ_JMTM01000017.1"/>
</dbReference>
<organism evidence="1 2">
    <name type="scientific">Flavobacterium succinicans</name>
    <dbReference type="NCBI Taxonomy" id="29536"/>
    <lineage>
        <taxon>Bacteria</taxon>
        <taxon>Pseudomonadati</taxon>
        <taxon>Bacteroidota</taxon>
        <taxon>Flavobacteriia</taxon>
        <taxon>Flavobacteriales</taxon>
        <taxon>Flavobacteriaceae</taxon>
        <taxon>Flavobacterium</taxon>
    </lineage>
</organism>
<dbReference type="Gene3D" id="2.60.40.2420">
    <property type="match status" value="1"/>
</dbReference>
<reference evidence="1 2" key="1">
    <citation type="submission" date="2016-06" db="EMBL/GenBank/DDBJ databases">
        <title>Draft genome sequence of Flavobacterium succinicans strain DD5b.</title>
        <authorList>
            <person name="Poehlein A."/>
            <person name="Daniel R."/>
            <person name="Simeonova D.D."/>
        </authorList>
    </citation>
    <scope>NUCLEOTIDE SEQUENCE [LARGE SCALE GENOMIC DNA]</scope>
    <source>
        <strain evidence="1 2">DD5b</strain>
    </source>
</reference>
<sequence>MHKLYNCFIYLLTFFIGLTIAYSQVPQNEIKAKIELETIESSIKVTGMVENLTAVTKSATYKLSVIKNNASTSNENQSNNAQEGVFTLNPRETQKLCVTQVSRGEEDNIIILLILYDENKQIIGKDRVVIGDEKKKRI</sequence>
<comment type="caution">
    <text evidence="1">The sequence shown here is derived from an EMBL/GenBank/DDBJ whole genome shotgun (WGS) entry which is preliminary data.</text>
</comment>
<proteinExistence type="predicted"/>
<dbReference type="Proteomes" id="UP000093807">
    <property type="component" value="Unassembled WGS sequence"/>
</dbReference>
<dbReference type="EMBL" id="JMTM01000017">
    <property type="protein sequence ID" value="OAZ04930.1"/>
    <property type="molecule type" value="Genomic_DNA"/>
</dbReference>